<evidence type="ECO:0000259" key="1">
    <source>
        <dbReference type="Pfam" id="PF05050"/>
    </source>
</evidence>
<dbReference type="PANTHER" id="PTHR34203">
    <property type="entry name" value="METHYLTRANSFERASE, FKBM FAMILY PROTEIN"/>
    <property type="match status" value="1"/>
</dbReference>
<evidence type="ECO:0000313" key="3">
    <source>
        <dbReference type="Proteomes" id="UP000188388"/>
    </source>
</evidence>
<dbReference type="RefSeq" id="WP_167378830.1">
    <property type="nucleotide sequence ID" value="NZ_FTPD01000045.1"/>
</dbReference>
<evidence type="ECO:0000313" key="2">
    <source>
        <dbReference type="EMBL" id="SIT58147.1"/>
    </source>
</evidence>
<keyword evidence="2" id="KW-0808">Transferase</keyword>
<dbReference type="AlphaFoldDB" id="A0A1R3VE33"/>
<name>A0A1R3VE33_9HYPH</name>
<keyword evidence="2" id="KW-0489">Methyltransferase</keyword>
<accession>A0A1R3VE33</accession>
<dbReference type="Proteomes" id="UP000188388">
    <property type="component" value="Unassembled WGS sequence"/>
</dbReference>
<dbReference type="NCBIfam" id="TIGR01444">
    <property type="entry name" value="fkbM_fam"/>
    <property type="match status" value="1"/>
</dbReference>
<protein>
    <submittedName>
        <fullName evidence="2">Putative Methyltransferase, FkbM family</fullName>
    </submittedName>
</protein>
<reference evidence="3" key="1">
    <citation type="submission" date="2017-01" db="EMBL/GenBank/DDBJ databases">
        <authorList>
            <person name="Brunel B."/>
        </authorList>
    </citation>
    <scope>NUCLEOTIDE SEQUENCE [LARGE SCALE GENOMIC DNA]</scope>
</reference>
<proteinExistence type="predicted"/>
<dbReference type="InterPro" id="IPR006342">
    <property type="entry name" value="FkbM_mtfrase"/>
</dbReference>
<dbReference type="InterPro" id="IPR052514">
    <property type="entry name" value="SAM-dependent_MTase"/>
</dbReference>
<dbReference type="InterPro" id="IPR029063">
    <property type="entry name" value="SAM-dependent_MTases_sf"/>
</dbReference>
<dbReference type="SUPFAM" id="SSF53335">
    <property type="entry name" value="S-adenosyl-L-methionine-dependent methyltransferases"/>
    <property type="match status" value="1"/>
</dbReference>
<dbReference type="PANTHER" id="PTHR34203:SF15">
    <property type="entry name" value="SLL1173 PROTEIN"/>
    <property type="match status" value="1"/>
</dbReference>
<organism evidence="2 3">
    <name type="scientific">Mesorhizobium prunaredense</name>
    <dbReference type="NCBI Taxonomy" id="1631249"/>
    <lineage>
        <taxon>Bacteria</taxon>
        <taxon>Pseudomonadati</taxon>
        <taxon>Pseudomonadota</taxon>
        <taxon>Alphaproteobacteria</taxon>
        <taxon>Hyphomicrobiales</taxon>
        <taxon>Phyllobacteriaceae</taxon>
        <taxon>Mesorhizobium</taxon>
    </lineage>
</organism>
<dbReference type="STRING" id="1631249.BQ8794_50249"/>
<sequence length="300" mass="32997">MDLVRNVPRFRGLAWRLGRRLYMHARGEQKSGDMLSNGEAWLQRSVVGAVPVNVPLQVIDIGANHGEWTFNLTDGLPAERRRMGNWCVELFEPVPSTADILSKRIAASTDKGHLSLNRIAVSSGPGTARMAVMSSTGGTNTIHFDGREGAVPPGGWVDVPTRSLSDFAFEKGIGHIHLAKCDTEGHDANVLAGAKALLEKGAIDVIQFEYNQRWVFARSFLRDVFDLVDGLPYRVVRVDTRSVEVFDAWHSELERFFQSNYALVREPILAWLPCSRGSFGGSNTFEPGAGANAHEHTSNG</sequence>
<dbReference type="GO" id="GO:0032259">
    <property type="term" value="P:methylation"/>
    <property type="evidence" value="ECO:0007669"/>
    <property type="project" value="UniProtKB-KW"/>
</dbReference>
<dbReference type="Gene3D" id="3.40.50.150">
    <property type="entry name" value="Vaccinia Virus protein VP39"/>
    <property type="match status" value="1"/>
</dbReference>
<keyword evidence="3" id="KW-1185">Reference proteome</keyword>
<dbReference type="EMBL" id="FTPD01000045">
    <property type="protein sequence ID" value="SIT58147.1"/>
    <property type="molecule type" value="Genomic_DNA"/>
</dbReference>
<feature type="domain" description="Methyltransferase FkbM" evidence="1">
    <location>
        <begin position="60"/>
        <end position="230"/>
    </location>
</feature>
<dbReference type="Pfam" id="PF05050">
    <property type="entry name" value="Methyltransf_21"/>
    <property type="match status" value="1"/>
</dbReference>
<dbReference type="GO" id="GO:0008168">
    <property type="term" value="F:methyltransferase activity"/>
    <property type="evidence" value="ECO:0007669"/>
    <property type="project" value="UniProtKB-KW"/>
</dbReference>
<gene>
    <name evidence="2" type="ORF">BQ8794_50249</name>
</gene>